<evidence type="ECO:0000313" key="2">
    <source>
        <dbReference type="EMBL" id="MTW01236.1"/>
    </source>
</evidence>
<organism evidence="2 3">
    <name type="scientific">Pseudoduganella ginsengisoli</name>
    <dbReference type="NCBI Taxonomy" id="1462440"/>
    <lineage>
        <taxon>Bacteria</taxon>
        <taxon>Pseudomonadati</taxon>
        <taxon>Pseudomonadota</taxon>
        <taxon>Betaproteobacteria</taxon>
        <taxon>Burkholderiales</taxon>
        <taxon>Oxalobacteraceae</taxon>
        <taxon>Telluria group</taxon>
        <taxon>Pseudoduganella</taxon>
    </lineage>
</organism>
<comment type="caution">
    <text evidence="2">The sequence shown here is derived from an EMBL/GenBank/DDBJ whole genome shotgun (WGS) entry which is preliminary data.</text>
</comment>
<name>A0A6L6PVI4_9BURK</name>
<evidence type="ECO:0000313" key="3">
    <source>
        <dbReference type="Proteomes" id="UP000484015"/>
    </source>
</evidence>
<proteinExistence type="predicted"/>
<keyword evidence="3" id="KW-1185">Reference proteome</keyword>
<protein>
    <recommendedName>
        <fullName evidence="1">DUF6881 domain-containing protein</fullName>
    </recommendedName>
</protein>
<evidence type="ECO:0000259" key="1">
    <source>
        <dbReference type="Pfam" id="PF21812"/>
    </source>
</evidence>
<dbReference type="AlphaFoldDB" id="A0A6L6PVI4"/>
<reference evidence="2 3" key="1">
    <citation type="submission" date="2019-11" db="EMBL/GenBank/DDBJ databases">
        <title>Type strains purchased from KCTC, JCM and DSMZ.</title>
        <authorList>
            <person name="Lu H."/>
        </authorList>
    </citation>
    <scope>NUCLEOTIDE SEQUENCE [LARGE SCALE GENOMIC DNA]</scope>
    <source>
        <strain evidence="2 3">KCTC 42409</strain>
    </source>
</reference>
<feature type="domain" description="DUF6881" evidence="1">
    <location>
        <begin position="2"/>
        <end position="90"/>
    </location>
</feature>
<dbReference type="Proteomes" id="UP000484015">
    <property type="component" value="Unassembled WGS sequence"/>
</dbReference>
<gene>
    <name evidence="2" type="ORF">GM668_03940</name>
</gene>
<sequence>MMYVDVLWLHTDDERPVRIVSELDAHRYEVRKLEFFRTRGVGYAEADFAFGSTELDAAPVPELERINADPQRHGAVISAEEFAVLWDQYTRG</sequence>
<accession>A0A6L6PVI4</accession>
<dbReference type="Pfam" id="PF21812">
    <property type="entry name" value="DUF6881"/>
    <property type="match status" value="1"/>
</dbReference>
<dbReference type="InterPro" id="IPR049248">
    <property type="entry name" value="DUF6881"/>
</dbReference>
<dbReference type="EMBL" id="WNLA01000001">
    <property type="protein sequence ID" value="MTW01236.1"/>
    <property type="molecule type" value="Genomic_DNA"/>
</dbReference>